<keyword evidence="16" id="KW-1185">Reference proteome</keyword>
<evidence type="ECO:0000256" key="8">
    <source>
        <dbReference type="ARBA" id="ARBA00022840"/>
    </source>
</evidence>
<evidence type="ECO:0000313" key="15">
    <source>
        <dbReference type="EMBL" id="TCT12237.1"/>
    </source>
</evidence>
<dbReference type="Gene3D" id="3.40.50.300">
    <property type="entry name" value="P-loop containing nucleotide triphosphate hydrolases"/>
    <property type="match status" value="1"/>
</dbReference>
<keyword evidence="11 12" id="KW-0742">SOS response</keyword>
<organism evidence="15 16">
    <name type="scientific">Natranaerovirga pectinivora</name>
    <dbReference type="NCBI Taxonomy" id="682400"/>
    <lineage>
        <taxon>Bacteria</taxon>
        <taxon>Bacillati</taxon>
        <taxon>Bacillota</taxon>
        <taxon>Clostridia</taxon>
        <taxon>Lachnospirales</taxon>
        <taxon>Natranaerovirgaceae</taxon>
        <taxon>Natranaerovirga</taxon>
    </lineage>
</organism>
<dbReference type="InterPro" id="IPR018078">
    <property type="entry name" value="DNA-binding_RecF_CS"/>
</dbReference>
<dbReference type="GO" id="GO:0006260">
    <property type="term" value="P:DNA replication"/>
    <property type="evidence" value="ECO:0007669"/>
    <property type="project" value="UniProtKB-UniRule"/>
</dbReference>
<dbReference type="AlphaFoldDB" id="A0A4R3MEY5"/>
<evidence type="ECO:0000256" key="3">
    <source>
        <dbReference type="ARBA" id="ARBA00020170"/>
    </source>
</evidence>
<dbReference type="GO" id="GO:0009432">
    <property type="term" value="P:SOS response"/>
    <property type="evidence" value="ECO:0007669"/>
    <property type="project" value="UniProtKB-UniRule"/>
</dbReference>
<keyword evidence="6 12" id="KW-0547">Nucleotide-binding</keyword>
<evidence type="ECO:0000256" key="7">
    <source>
        <dbReference type="ARBA" id="ARBA00022763"/>
    </source>
</evidence>
<dbReference type="PANTHER" id="PTHR32182:SF0">
    <property type="entry name" value="DNA REPLICATION AND REPAIR PROTEIN RECF"/>
    <property type="match status" value="1"/>
</dbReference>
<dbReference type="PROSITE" id="PS00618">
    <property type="entry name" value="RECF_2"/>
    <property type="match status" value="1"/>
</dbReference>
<keyword evidence="8 12" id="KW-0067">ATP-binding</keyword>
<dbReference type="PANTHER" id="PTHR32182">
    <property type="entry name" value="DNA REPLICATION AND REPAIR PROTEIN RECF"/>
    <property type="match status" value="1"/>
</dbReference>
<dbReference type="RefSeq" id="WP_132253754.1">
    <property type="nucleotide sequence ID" value="NZ_SMAL01000012.1"/>
</dbReference>
<dbReference type="GO" id="GO:0005737">
    <property type="term" value="C:cytoplasm"/>
    <property type="evidence" value="ECO:0007669"/>
    <property type="project" value="UniProtKB-SubCell"/>
</dbReference>
<evidence type="ECO:0000256" key="1">
    <source>
        <dbReference type="ARBA" id="ARBA00004496"/>
    </source>
</evidence>
<feature type="domain" description="RecF/RecN/SMC N-terminal" evidence="14">
    <location>
        <begin position="3"/>
        <end position="356"/>
    </location>
</feature>
<evidence type="ECO:0000256" key="4">
    <source>
        <dbReference type="ARBA" id="ARBA00022490"/>
    </source>
</evidence>
<feature type="binding site" evidence="12">
    <location>
        <begin position="30"/>
        <end position="37"/>
    </location>
    <ligand>
        <name>ATP</name>
        <dbReference type="ChEBI" id="CHEBI:30616"/>
    </ligand>
</feature>
<reference evidence="15 16" key="1">
    <citation type="submission" date="2019-03" db="EMBL/GenBank/DDBJ databases">
        <title>Genomic Encyclopedia of Type Strains, Phase IV (KMG-IV): sequencing the most valuable type-strain genomes for metagenomic binning, comparative biology and taxonomic classification.</title>
        <authorList>
            <person name="Goeker M."/>
        </authorList>
    </citation>
    <scope>NUCLEOTIDE SEQUENCE [LARGE SCALE GENOMIC DNA]</scope>
    <source>
        <strain evidence="15 16">DSM 24629</strain>
    </source>
</reference>
<evidence type="ECO:0000256" key="10">
    <source>
        <dbReference type="ARBA" id="ARBA00023204"/>
    </source>
</evidence>
<accession>A0A4R3MEY5</accession>
<keyword evidence="7 12" id="KW-0227">DNA damage</keyword>
<dbReference type="GO" id="GO:0005524">
    <property type="term" value="F:ATP binding"/>
    <property type="evidence" value="ECO:0007669"/>
    <property type="project" value="UniProtKB-UniRule"/>
</dbReference>
<dbReference type="SUPFAM" id="SSF52540">
    <property type="entry name" value="P-loop containing nucleoside triphosphate hydrolases"/>
    <property type="match status" value="1"/>
</dbReference>
<comment type="function">
    <text evidence="12 13">The RecF protein is involved in DNA metabolism; it is required for DNA replication and normal SOS inducibility. RecF binds preferentially to single-stranded, linear DNA. It also seems to bind ATP.</text>
</comment>
<keyword evidence="4 12" id="KW-0963">Cytoplasm</keyword>
<dbReference type="CDD" id="cd03242">
    <property type="entry name" value="ABC_RecF"/>
    <property type="match status" value="1"/>
</dbReference>
<evidence type="ECO:0000256" key="2">
    <source>
        <dbReference type="ARBA" id="ARBA00008016"/>
    </source>
</evidence>
<evidence type="ECO:0000256" key="11">
    <source>
        <dbReference type="ARBA" id="ARBA00023236"/>
    </source>
</evidence>
<dbReference type="NCBIfam" id="TIGR00611">
    <property type="entry name" value="recf"/>
    <property type="match status" value="1"/>
</dbReference>
<sequence>MIIKSIALKNFRNYDYLNLEFDEKVNIFYGDNAQGKTNILEAIYLCSTSKSHRTSIDKELILFSEEEAHARILIDKNGKEYKIDIHLKKNKKKGVAVNGLPINKVSQLLGILNVIIFSPEDLRLIKDGPKQRRQFIDMELCQLNPIYYYNLQNYSKVLKQRNNLLKSIRHNYNNDLKETVSVWNEQLVYYGSKIIEERALFITKLNKIIYKVHKDLTGGKESINIKYDMNISVDNFLDKLEKSYDKDIKTKNTNYGPHRDDIIFDIDGIDIRKYGSQGQQRTAALSLKISEIELVNELIDDQPILLLDDVLSELDSNRQKYLLENIKDIQTIITCTGIEDFINKNIKLNKVYKVIDGKIEVKN</sequence>
<evidence type="ECO:0000259" key="14">
    <source>
        <dbReference type="Pfam" id="PF02463"/>
    </source>
</evidence>
<keyword evidence="5 12" id="KW-0235">DNA replication</keyword>
<gene>
    <name evidence="12" type="primary">recF</name>
    <name evidence="15" type="ORF">EDC18_1128</name>
</gene>
<dbReference type="HAMAP" id="MF_00365">
    <property type="entry name" value="RecF"/>
    <property type="match status" value="1"/>
</dbReference>
<evidence type="ECO:0000256" key="13">
    <source>
        <dbReference type="RuleBase" id="RU000578"/>
    </source>
</evidence>
<comment type="caution">
    <text evidence="15">The sequence shown here is derived from an EMBL/GenBank/DDBJ whole genome shotgun (WGS) entry which is preliminary data.</text>
</comment>
<keyword evidence="9 12" id="KW-0238">DNA-binding</keyword>
<dbReference type="PROSITE" id="PS00617">
    <property type="entry name" value="RECF_1"/>
    <property type="match status" value="1"/>
</dbReference>
<dbReference type="InterPro" id="IPR042174">
    <property type="entry name" value="RecF_2"/>
</dbReference>
<dbReference type="Proteomes" id="UP000294902">
    <property type="component" value="Unassembled WGS sequence"/>
</dbReference>
<keyword evidence="10 12" id="KW-0234">DNA repair</keyword>
<dbReference type="OrthoDB" id="9803889at2"/>
<evidence type="ECO:0000256" key="6">
    <source>
        <dbReference type="ARBA" id="ARBA00022741"/>
    </source>
</evidence>
<evidence type="ECO:0000256" key="12">
    <source>
        <dbReference type="HAMAP-Rule" id="MF_00365"/>
    </source>
</evidence>
<dbReference type="InterPro" id="IPR001238">
    <property type="entry name" value="DNA-binding_RecF"/>
</dbReference>
<dbReference type="InterPro" id="IPR003395">
    <property type="entry name" value="RecF/RecN/SMC_N"/>
</dbReference>
<dbReference type="GO" id="GO:0000731">
    <property type="term" value="P:DNA synthesis involved in DNA repair"/>
    <property type="evidence" value="ECO:0007669"/>
    <property type="project" value="TreeGrafter"/>
</dbReference>
<evidence type="ECO:0000313" key="16">
    <source>
        <dbReference type="Proteomes" id="UP000294902"/>
    </source>
</evidence>
<proteinExistence type="inferred from homology"/>
<dbReference type="GO" id="GO:0003697">
    <property type="term" value="F:single-stranded DNA binding"/>
    <property type="evidence" value="ECO:0007669"/>
    <property type="project" value="UniProtKB-UniRule"/>
</dbReference>
<comment type="similarity">
    <text evidence="2 12 13">Belongs to the RecF family.</text>
</comment>
<dbReference type="InterPro" id="IPR027417">
    <property type="entry name" value="P-loop_NTPase"/>
</dbReference>
<name>A0A4R3MEY5_9FIRM</name>
<evidence type="ECO:0000256" key="5">
    <source>
        <dbReference type="ARBA" id="ARBA00022705"/>
    </source>
</evidence>
<dbReference type="Pfam" id="PF02463">
    <property type="entry name" value="SMC_N"/>
    <property type="match status" value="1"/>
</dbReference>
<comment type="subcellular location">
    <subcellularLocation>
        <location evidence="1 12 13">Cytoplasm</location>
    </subcellularLocation>
</comment>
<evidence type="ECO:0000256" key="9">
    <source>
        <dbReference type="ARBA" id="ARBA00023125"/>
    </source>
</evidence>
<dbReference type="EMBL" id="SMAL01000012">
    <property type="protein sequence ID" value="TCT12237.1"/>
    <property type="molecule type" value="Genomic_DNA"/>
</dbReference>
<protein>
    <recommendedName>
        <fullName evidence="3 12">DNA replication and repair protein RecF</fullName>
    </recommendedName>
</protein>
<dbReference type="Gene3D" id="1.20.1050.90">
    <property type="entry name" value="RecF/RecN/SMC, N-terminal domain"/>
    <property type="match status" value="1"/>
</dbReference>
<dbReference type="GO" id="GO:0006302">
    <property type="term" value="P:double-strand break repair"/>
    <property type="evidence" value="ECO:0007669"/>
    <property type="project" value="TreeGrafter"/>
</dbReference>